<dbReference type="Pfam" id="PF00248">
    <property type="entry name" value="Aldo_ket_red"/>
    <property type="match status" value="1"/>
</dbReference>
<keyword evidence="1" id="KW-0479">Metal-binding</keyword>
<evidence type="ECO:0000259" key="4">
    <source>
        <dbReference type="PROSITE" id="PS51379"/>
    </source>
</evidence>
<dbReference type="PANTHER" id="PTHR43312:SF2">
    <property type="entry name" value="OXIDOREDUCTASE"/>
    <property type="match status" value="1"/>
</dbReference>
<dbReference type="PROSITE" id="PS51379">
    <property type="entry name" value="4FE4S_FER_2"/>
    <property type="match status" value="1"/>
</dbReference>
<organism evidence="5">
    <name type="scientific">Desulfovibrio sp. U5L</name>
    <dbReference type="NCBI Taxonomy" id="596152"/>
    <lineage>
        <taxon>Bacteria</taxon>
        <taxon>Pseudomonadati</taxon>
        <taxon>Thermodesulfobacteriota</taxon>
        <taxon>Desulfovibrionia</taxon>
        <taxon>Desulfovibrionales</taxon>
        <taxon>Desulfovibrionaceae</taxon>
        <taxon>Desulfovibrio</taxon>
    </lineage>
</organism>
<dbReference type="EMBL" id="JH600068">
    <property type="protein sequence ID" value="EIG55489.1"/>
    <property type="molecule type" value="Genomic_DNA"/>
</dbReference>
<dbReference type="OrthoDB" id="9773828at2"/>
<feature type="domain" description="4Fe-4S ferredoxin-type" evidence="4">
    <location>
        <begin position="345"/>
        <end position="375"/>
    </location>
</feature>
<reference evidence="5" key="1">
    <citation type="submission" date="2011-11" db="EMBL/GenBank/DDBJ databases">
        <title>Improved High-Quality Draft sequence of Desulfovibrio sp. U5L.</title>
        <authorList>
            <consortium name="US DOE Joint Genome Institute"/>
            <person name="Lucas S."/>
            <person name="Han J."/>
            <person name="Lapidus A."/>
            <person name="Cheng J.-F."/>
            <person name="Goodwin L."/>
            <person name="Pitluck S."/>
            <person name="Peters L."/>
            <person name="Ovchinnikova G."/>
            <person name="Held B."/>
            <person name="Detter J.C."/>
            <person name="Han C."/>
            <person name="Tapia R."/>
            <person name="Land M."/>
            <person name="Hauser L."/>
            <person name="Kyrpides N."/>
            <person name="Ivanova N."/>
            <person name="Pagani I."/>
            <person name="Gabster J."/>
            <person name="Walker C."/>
            <person name="Stolyar S."/>
            <person name="Stahl D."/>
            <person name="Arkin A."/>
            <person name="Dehal P."/>
            <person name="Hazen T."/>
            <person name="Woyke T."/>
        </authorList>
    </citation>
    <scope>NUCLEOTIDE SEQUENCE [LARGE SCALE GENOMIC DNA]</scope>
    <source>
        <strain evidence="5">U5L</strain>
    </source>
</reference>
<dbReference type="InterPro" id="IPR017896">
    <property type="entry name" value="4Fe4S_Fe-S-bd"/>
</dbReference>
<evidence type="ECO:0000256" key="2">
    <source>
        <dbReference type="ARBA" id="ARBA00023004"/>
    </source>
</evidence>
<dbReference type="GO" id="GO:0046872">
    <property type="term" value="F:metal ion binding"/>
    <property type="evidence" value="ECO:0007669"/>
    <property type="project" value="UniProtKB-KW"/>
</dbReference>
<name>I2Q6T3_9BACT</name>
<dbReference type="eggNOG" id="COG1453">
    <property type="taxonomic scope" value="Bacteria"/>
</dbReference>
<dbReference type="STRING" id="596152.DesU5LDRAFT_3878"/>
<dbReference type="PANTHER" id="PTHR43312">
    <property type="entry name" value="D-THREO-ALDOSE 1-DEHYDROGENASE"/>
    <property type="match status" value="1"/>
</dbReference>
<evidence type="ECO:0000313" key="5">
    <source>
        <dbReference type="EMBL" id="EIG55489.1"/>
    </source>
</evidence>
<keyword evidence="2" id="KW-0408">Iron</keyword>
<sequence length="407" mass="44958">MLYRTMPKNGDKLSILGFGCMRLPMAEGKIDEARAVAQIRDAIDKGVNYVDTAWPYHAGESEPLLGRALMDGYRERVRVATKLPSWMIESREDMDTYLNVQLERLKTDHIDYYLVHALDGELWDSVAAHGVREFLDTAKRDGRIVNAGFSFHGWLPDFKRIVDAYAWDFCQIQYNYLDQEFQAGTEGLKYAAEKGLGVIVMEPLRGGSLALPEAPPAVAAIWAEADTPRVPVEWALRWVWNHPEVTVVLSGMNEEAHIAQNMAIADVATAGSLSPKDLELVDRAGRTYKELMQVGCTGCGYCMPCPAGVQIPKCFDVYNKLHMFGDAEGAKFMYAVSVSGVLGASEPGFASLCVACGQCLEKCPQHIGIPDMLEKVAAELEDDGLEARQAAALRMFKVRPDGARQGE</sequence>
<dbReference type="PROSITE" id="PS00198">
    <property type="entry name" value="4FE4S_FER_1"/>
    <property type="match status" value="1"/>
</dbReference>
<dbReference type="InterPro" id="IPR023210">
    <property type="entry name" value="NADP_OxRdtase_dom"/>
</dbReference>
<dbReference type="InterPro" id="IPR053135">
    <property type="entry name" value="AKR2_Oxidoreductase"/>
</dbReference>
<dbReference type="Pfam" id="PF13187">
    <property type="entry name" value="Fer4_9"/>
    <property type="match status" value="1"/>
</dbReference>
<dbReference type="Gene3D" id="3.20.20.100">
    <property type="entry name" value="NADP-dependent oxidoreductase domain"/>
    <property type="match status" value="1"/>
</dbReference>
<proteinExistence type="predicted"/>
<dbReference type="HOGENOM" id="CLU_023205_3_2_7"/>
<dbReference type="InterPro" id="IPR017900">
    <property type="entry name" value="4Fe4S_Fe_S_CS"/>
</dbReference>
<protein>
    <submittedName>
        <fullName evidence="5">Putative oxidoreductase of aldo/keto reductase family</fullName>
    </submittedName>
</protein>
<evidence type="ECO:0000256" key="1">
    <source>
        <dbReference type="ARBA" id="ARBA00022723"/>
    </source>
</evidence>
<accession>I2Q6T3</accession>
<keyword evidence="3" id="KW-0411">Iron-sulfur</keyword>
<dbReference type="AlphaFoldDB" id="I2Q6T3"/>
<dbReference type="GO" id="GO:0051536">
    <property type="term" value="F:iron-sulfur cluster binding"/>
    <property type="evidence" value="ECO:0007669"/>
    <property type="project" value="UniProtKB-KW"/>
</dbReference>
<dbReference type="SUPFAM" id="SSF51430">
    <property type="entry name" value="NAD(P)-linked oxidoreductase"/>
    <property type="match status" value="1"/>
</dbReference>
<dbReference type="CDD" id="cd19096">
    <property type="entry name" value="AKR_Fe-S_oxidoreductase"/>
    <property type="match status" value="1"/>
</dbReference>
<evidence type="ECO:0000256" key="3">
    <source>
        <dbReference type="ARBA" id="ARBA00023014"/>
    </source>
</evidence>
<gene>
    <name evidence="5" type="ORF">DesU5LDRAFT_3878</name>
</gene>
<dbReference type="InterPro" id="IPR036812">
    <property type="entry name" value="NAD(P)_OxRdtase_dom_sf"/>
</dbReference>